<evidence type="ECO:0000256" key="1">
    <source>
        <dbReference type="SAM" id="MobiDB-lite"/>
    </source>
</evidence>
<protein>
    <submittedName>
        <fullName evidence="2">Uncharacterized protein</fullName>
    </submittedName>
</protein>
<reference evidence="2 3" key="1">
    <citation type="submission" date="2019-04" db="EMBL/GenBank/DDBJ databases">
        <title>Crypto-aerobic microbial life in anoxic (sulfidic) marine sediments.</title>
        <authorList>
            <person name="Bhattacharya S."/>
            <person name="Roy C."/>
            <person name="Mondal N."/>
            <person name="Sarkar J."/>
            <person name="Mandal S."/>
            <person name="Rameez M.J."/>
            <person name="Ghosh W."/>
        </authorList>
    </citation>
    <scope>NUCLEOTIDE SEQUENCE [LARGE SCALE GENOMIC DNA]</scope>
    <source>
        <strain evidence="2 3">SBBC</strain>
    </source>
</reference>
<feature type="region of interest" description="Disordered" evidence="1">
    <location>
        <begin position="40"/>
        <end position="82"/>
    </location>
</feature>
<name>A0A4U0YQR9_9RHOB</name>
<proteinExistence type="predicted"/>
<dbReference type="AlphaFoldDB" id="A0A4U0YQR9"/>
<dbReference type="Proteomes" id="UP000306340">
    <property type="component" value="Unassembled WGS sequence"/>
</dbReference>
<feature type="compositionally biased region" description="Basic and acidic residues" evidence="1">
    <location>
        <begin position="73"/>
        <end position="82"/>
    </location>
</feature>
<comment type="caution">
    <text evidence="2">The sequence shown here is derived from an EMBL/GenBank/DDBJ whole genome shotgun (WGS) entry which is preliminary data.</text>
</comment>
<organism evidence="2 3">
    <name type="scientific">Cereibacter changlensis</name>
    <dbReference type="NCBI Taxonomy" id="402884"/>
    <lineage>
        <taxon>Bacteria</taxon>
        <taxon>Pseudomonadati</taxon>
        <taxon>Pseudomonadota</taxon>
        <taxon>Alphaproteobacteria</taxon>
        <taxon>Rhodobacterales</taxon>
        <taxon>Paracoccaceae</taxon>
        <taxon>Cereibacter</taxon>
    </lineage>
</organism>
<accession>A0A4U0YQR9</accession>
<feature type="non-terminal residue" evidence="2">
    <location>
        <position position="1"/>
    </location>
</feature>
<evidence type="ECO:0000313" key="2">
    <source>
        <dbReference type="EMBL" id="TKA93818.1"/>
    </source>
</evidence>
<evidence type="ECO:0000313" key="3">
    <source>
        <dbReference type="Proteomes" id="UP000306340"/>
    </source>
</evidence>
<sequence>SRVIPLRPAKPGAAPPTFATRQTSMCAEEASMQVSANFLGGQRDGWRNRGDKAAGGSGAKSWQRHRALRPARRGADPRGRAR</sequence>
<gene>
    <name evidence="2" type="ORF">FAZ78_25820</name>
</gene>
<feature type="compositionally biased region" description="Basic residues" evidence="1">
    <location>
        <begin position="62"/>
        <end position="72"/>
    </location>
</feature>
<dbReference type="EMBL" id="SWAU01000654">
    <property type="protein sequence ID" value="TKA93818.1"/>
    <property type="molecule type" value="Genomic_DNA"/>
</dbReference>